<gene>
    <name evidence="1" type="ORF">KIPB_016372</name>
</gene>
<protein>
    <submittedName>
        <fullName evidence="1">Uncharacterized protein</fullName>
    </submittedName>
</protein>
<sequence length="68" mass="7626">MTLEHTYTLHCRAMSSPPRPSCLKRVSREGGIGYISRYGKMDTLVYGLTDYETSPCSVVFGITVLHNK</sequence>
<feature type="non-terminal residue" evidence="1">
    <location>
        <position position="1"/>
    </location>
</feature>
<dbReference type="Proteomes" id="UP000265618">
    <property type="component" value="Unassembled WGS sequence"/>
</dbReference>
<reference evidence="1 2" key="1">
    <citation type="journal article" date="2018" name="PLoS ONE">
        <title>The draft genome of Kipferlia bialata reveals reductive genome evolution in fornicate parasites.</title>
        <authorList>
            <person name="Tanifuji G."/>
            <person name="Takabayashi S."/>
            <person name="Kume K."/>
            <person name="Takagi M."/>
            <person name="Nakayama T."/>
            <person name="Kamikawa R."/>
            <person name="Inagaki Y."/>
            <person name="Hashimoto T."/>
        </authorList>
    </citation>
    <scope>NUCLEOTIDE SEQUENCE [LARGE SCALE GENOMIC DNA]</scope>
    <source>
        <strain evidence="1">NY0173</strain>
    </source>
</reference>
<dbReference type="AlphaFoldDB" id="A0A9K3DBP8"/>
<evidence type="ECO:0000313" key="2">
    <source>
        <dbReference type="Proteomes" id="UP000265618"/>
    </source>
</evidence>
<name>A0A9K3DBP8_9EUKA</name>
<comment type="caution">
    <text evidence="1">The sequence shown here is derived from an EMBL/GenBank/DDBJ whole genome shotgun (WGS) entry which is preliminary data.</text>
</comment>
<keyword evidence="2" id="KW-1185">Reference proteome</keyword>
<accession>A0A9K3DBP8</accession>
<evidence type="ECO:0000313" key="1">
    <source>
        <dbReference type="EMBL" id="GIQ92544.1"/>
    </source>
</evidence>
<organism evidence="1 2">
    <name type="scientific">Kipferlia bialata</name>
    <dbReference type="NCBI Taxonomy" id="797122"/>
    <lineage>
        <taxon>Eukaryota</taxon>
        <taxon>Metamonada</taxon>
        <taxon>Carpediemonas-like organisms</taxon>
        <taxon>Kipferlia</taxon>
    </lineage>
</organism>
<dbReference type="EMBL" id="BDIP01009942">
    <property type="protein sequence ID" value="GIQ92544.1"/>
    <property type="molecule type" value="Genomic_DNA"/>
</dbReference>
<proteinExistence type="predicted"/>